<dbReference type="Proteomes" id="UP001060771">
    <property type="component" value="Chromosome"/>
</dbReference>
<accession>A0ABN6SQ59</accession>
<organism evidence="1 2">
    <name type="scientific">Vulcanisaeta souniana JCM 11219</name>
    <dbReference type="NCBI Taxonomy" id="1293586"/>
    <lineage>
        <taxon>Archaea</taxon>
        <taxon>Thermoproteota</taxon>
        <taxon>Thermoprotei</taxon>
        <taxon>Thermoproteales</taxon>
        <taxon>Thermoproteaceae</taxon>
        <taxon>Vulcanisaeta</taxon>
    </lineage>
</organism>
<reference evidence="2" key="1">
    <citation type="submission" date="2022-09" db="EMBL/GenBank/DDBJ databases">
        <title>Complete genome sequence of Vulcanisaeta souniana.</title>
        <authorList>
            <person name="Kato S."/>
            <person name="Itoh T."/>
            <person name="Ohkuma M."/>
        </authorList>
    </citation>
    <scope>NUCLEOTIDE SEQUENCE [LARGE SCALE GENOMIC DNA]</scope>
    <source>
        <strain evidence="2">JCM 11219</strain>
    </source>
</reference>
<name>A0ABN6SQ59_9CREN</name>
<gene>
    <name evidence="1" type="ORF">Vsou_10600</name>
</gene>
<sequence>MNINYFLKVLINILKHIFMKSIYAIRGGSSRITTT</sequence>
<protein>
    <submittedName>
        <fullName evidence="1">Uncharacterized protein</fullName>
    </submittedName>
</protein>
<evidence type="ECO:0000313" key="2">
    <source>
        <dbReference type="Proteomes" id="UP001060771"/>
    </source>
</evidence>
<dbReference type="EMBL" id="AP026830">
    <property type="protein sequence ID" value="BDR91967.1"/>
    <property type="molecule type" value="Genomic_DNA"/>
</dbReference>
<keyword evidence="2" id="KW-1185">Reference proteome</keyword>
<evidence type="ECO:0000313" key="1">
    <source>
        <dbReference type="EMBL" id="BDR91967.1"/>
    </source>
</evidence>
<proteinExistence type="predicted"/>